<dbReference type="Proteomes" id="UP000691718">
    <property type="component" value="Unassembled WGS sequence"/>
</dbReference>
<keyword evidence="2" id="KW-1185">Reference proteome</keyword>
<organism evidence="1 2">
    <name type="scientific">Parnassius apollo</name>
    <name type="common">Apollo butterfly</name>
    <name type="synonym">Papilio apollo</name>
    <dbReference type="NCBI Taxonomy" id="110799"/>
    <lineage>
        <taxon>Eukaryota</taxon>
        <taxon>Metazoa</taxon>
        <taxon>Ecdysozoa</taxon>
        <taxon>Arthropoda</taxon>
        <taxon>Hexapoda</taxon>
        <taxon>Insecta</taxon>
        <taxon>Pterygota</taxon>
        <taxon>Neoptera</taxon>
        <taxon>Endopterygota</taxon>
        <taxon>Lepidoptera</taxon>
        <taxon>Glossata</taxon>
        <taxon>Ditrysia</taxon>
        <taxon>Papilionoidea</taxon>
        <taxon>Papilionidae</taxon>
        <taxon>Parnassiinae</taxon>
        <taxon>Parnassini</taxon>
        <taxon>Parnassius</taxon>
        <taxon>Parnassius</taxon>
    </lineage>
</organism>
<evidence type="ECO:0000313" key="2">
    <source>
        <dbReference type="Proteomes" id="UP000691718"/>
    </source>
</evidence>
<name>A0A8S3WS11_PARAO</name>
<dbReference type="AlphaFoldDB" id="A0A8S3WS11"/>
<comment type="caution">
    <text evidence="1">The sequence shown here is derived from an EMBL/GenBank/DDBJ whole genome shotgun (WGS) entry which is preliminary data.</text>
</comment>
<reference evidence="1" key="1">
    <citation type="submission" date="2021-04" db="EMBL/GenBank/DDBJ databases">
        <authorList>
            <person name="Tunstrom K."/>
        </authorList>
    </citation>
    <scope>NUCLEOTIDE SEQUENCE</scope>
</reference>
<dbReference type="EMBL" id="CAJQZP010000693">
    <property type="protein sequence ID" value="CAG4978387.1"/>
    <property type="molecule type" value="Genomic_DNA"/>
</dbReference>
<protein>
    <submittedName>
        <fullName evidence="1">(apollo) hypothetical protein</fullName>
    </submittedName>
</protein>
<proteinExistence type="predicted"/>
<evidence type="ECO:0000313" key="1">
    <source>
        <dbReference type="EMBL" id="CAG4978387.1"/>
    </source>
</evidence>
<sequence length="68" mass="7535">MTSDCKRNCKIFGQSFPTCTLNDELVNHIITTDCLGQNLHVEYEVVQHALVQLIGSTALLPFSEIRGA</sequence>
<accession>A0A8S3WS11</accession>
<gene>
    <name evidence="1" type="ORF">PAPOLLO_LOCUS9637</name>
</gene>